<sequence>MSRVRVSDELVKIYLSGKVTPKSFYGVEDLVEALMSLGKRNFIVDMRKVTHIHYQIGKSIEKMENELSLLGGELRVVCNNPYLLEIMRFATGEPCPPIYPNIREARKNL</sequence>
<organism evidence="2 3">
    <name type="scientific">candidate division WOR-3 bacterium JGI_Cruoil_03_44_89</name>
    <dbReference type="NCBI Taxonomy" id="1973748"/>
    <lineage>
        <taxon>Bacteria</taxon>
        <taxon>Bacteria division WOR-3</taxon>
    </lineage>
</organism>
<name>A0A235BTV2_UNCW3</name>
<gene>
    <name evidence="2" type="ORF">CH333_05645</name>
</gene>
<dbReference type="InterPro" id="IPR036513">
    <property type="entry name" value="STAS_dom_sf"/>
</dbReference>
<proteinExistence type="predicted"/>
<evidence type="ECO:0000313" key="2">
    <source>
        <dbReference type="EMBL" id="OYD15469.1"/>
    </source>
</evidence>
<dbReference type="Pfam" id="PF01740">
    <property type="entry name" value="STAS"/>
    <property type="match status" value="1"/>
</dbReference>
<feature type="domain" description="STAS" evidence="1">
    <location>
        <begin position="4"/>
        <end position="105"/>
    </location>
</feature>
<dbReference type="Proteomes" id="UP000215215">
    <property type="component" value="Unassembled WGS sequence"/>
</dbReference>
<dbReference type="EMBL" id="NOZQ01000118">
    <property type="protein sequence ID" value="OYD15469.1"/>
    <property type="molecule type" value="Genomic_DNA"/>
</dbReference>
<dbReference type="InterPro" id="IPR002645">
    <property type="entry name" value="STAS_dom"/>
</dbReference>
<evidence type="ECO:0000313" key="3">
    <source>
        <dbReference type="Proteomes" id="UP000215215"/>
    </source>
</evidence>
<dbReference type="AlphaFoldDB" id="A0A235BTV2"/>
<accession>A0A235BTV2</accession>
<reference evidence="2 3" key="1">
    <citation type="submission" date="2017-07" db="EMBL/GenBank/DDBJ databases">
        <title>Recovery of genomes from metagenomes via a dereplication, aggregation, and scoring strategy.</title>
        <authorList>
            <person name="Sieber C.M."/>
            <person name="Probst A.J."/>
            <person name="Sharrar A."/>
            <person name="Thomas B.C."/>
            <person name="Hess M."/>
            <person name="Tringe S.G."/>
            <person name="Banfield J.F."/>
        </authorList>
    </citation>
    <scope>NUCLEOTIDE SEQUENCE [LARGE SCALE GENOMIC DNA]</scope>
    <source>
        <strain evidence="2">JGI_Cruoil_03_44_89</strain>
    </source>
</reference>
<protein>
    <recommendedName>
        <fullName evidence="1">STAS domain-containing protein</fullName>
    </recommendedName>
</protein>
<dbReference type="Gene3D" id="3.30.750.24">
    <property type="entry name" value="STAS domain"/>
    <property type="match status" value="1"/>
</dbReference>
<evidence type="ECO:0000259" key="1">
    <source>
        <dbReference type="Pfam" id="PF01740"/>
    </source>
</evidence>
<dbReference type="SUPFAM" id="SSF52091">
    <property type="entry name" value="SpoIIaa-like"/>
    <property type="match status" value="1"/>
</dbReference>
<comment type="caution">
    <text evidence="2">The sequence shown here is derived from an EMBL/GenBank/DDBJ whole genome shotgun (WGS) entry which is preliminary data.</text>
</comment>